<dbReference type="GO" id="GO:0008776">
    <property type="term" value="F:acetate kinase activity"/>
    <property type="evidence" value="ECO:0007669"/>
    <property type="project" value="UniProtKB-UniRule"/>
</dbReference>
<dbReference type="OrthoDB" id="9802453at2"/>
<keyword evidence="4 5" id="KW-0067">ATP-binding</keyword>
<keyword evidence="8" id="KW-1185">Reference proteome</keyword>
<dbReference type="InterPro" id="IPR043129">
    <property type="entry name" value="ATPase_NBD"/>
</dbReference>
<feature type="binding site" evidence="5">
    <location>
        <begin position="288"/>
        <end position="290"/>
    </location>
    <ligand>
        <name>ATP</name>
        <dbReference type="ChEBI" id="CHEBI:30616"/>
    </ligand>
</feature>
<keyword evidence="1 5" id="KW-0808">Transferase</keyword>
<comment type="catalytic activity">
    <reaction evidence="5">
        <text>acetate + ATP = acetyl phosphate + ADP</text>
        <dbReference type="Rhea" id="RHEA:11352"/>
        <dbReference type="ChEBI" id="CHEBI:22191"/>
        <dbReference type="ChEBI" id="CHEBI:30089"/>
        <dbReference type="ChEBI" id="CHEBI:30616"/>
        <dbReference type="ChEBI" id="CHEBI:456216"/>
        <dbReference type="EC" id="2.7.2.1"/>
    </reaction>
</comment>
<evidence type="ECO:0000256" key="2">
    <source>
        <dbReference type="ARBA" id="ARBA00022741"/>
    </source>
</evidence>
<keyword evidence="3 5" id="KW-0418">Kinase</keyword>
<dbReference type="InterPro" id="IPR004372">
    <property type="entry name" value="Ac/propionate_kinase"/>
</dbReference>
<proteinExistence type="inferred from homology"/>
<evidence type="ECO:0000313" key="7">
    <source>
        <dbReference type="EMBL" id="RXH57907.1"/>
    </source>
</evidence>
<comment type="subunit">
    <text evidence="5">Homodimer.</text>
</comment>
<dbReference type="GO" id="GO:0000287">
    <property type="term" value="F:magnesium ion binding"/>
    <property type="evidence" value="ECO:0007669"/>
    <property type="project" value="UniProtKB-UniRule"/>
</dbReference>
<dbReference type="Pfam" id="PF00871">
    <property type="entry name" value="Acetate_kinase"/>
    <property type="match status" value="1"/>
</dbReference>
<dbReference type="SUPFAM" id="SSF53067">
    <property type="entry name" value="Actin-like ATPase domain"/>
    <property type="match status" value="2"/>
</dbReference>
<dbReference type="AlphaFoldDB" id="A0A4Q0T3N7"/>
<sequence>MPRILALNPGSNSLKFDLVDASPDQKIASEGRKLLTGTVDDIGKQTKLIVQQDGKTIAEQEGDFKDFSAATERVVDFFQSHTEIQNWKDLDQAAVRVVHGGDTFQKAERYTREIREEIERREEQAPLHNANSLKIIDVLQRKSPDLPVAVTFDTAFHHTIPEHAWRYPIAREVADSLGIRKFGFHGLSHRYMLEQYAHLNNKQPEDISIVTLHLESGSSACAIQNGKSIDTSMGFTPLEGLMMGTRCGSIDTAILPYLAEKQKISPEDALKILEKKSGLLGISGVSLDTRILRKRDDAASKLAIQMFGYRVRHFVGAYLAILGEAEAVVFGGGIGENTPEVRTEVTEGLRGWGIAIDQKKNEITCAGDTHIHNRYSTLGAWVIHVEEGMQLAHECVRIS</sequence>
<dbReference type="RefSeq" id="WP_128912003.1">
    <property type="nucleotide sequence ID" value="NZ_RDSM01000001.1"/>
</dbReference>
<reference evidence="7 8" key="1">
    <citation type="submission" date="2018-11" db="EMBL/GenBank/DDBJ databases">
        <authorList>
            <person name="Mardanov A.V."/>
            <person name="Ravin N.V."/>
            <person name="Dedysh S.N."/>
        </authorList>
    </citation>
    <scope>NUCLEOTIDE SEQUENCE [LARGE SCALE GENOMIC DNA]</scope>
    <source>
        <strain evidence="7 8">AF10</strain>
    </source>
</reference>
<evidence type="ECO:0000256" key="5">
    <source>
        <dbReference type="HAMAP-Rule" id="MF_00020"/>
    </source>
</evidence>
<comment type="pathway">
    <text evidence="5">Metabolic intermediate biosynthesis; acetyl-CoA biosynthesis; acetyl-CoA from acetate: step 1/2.</text>
</comment>
<reference evidence="8" key="2">
    <citation type="submission" date="2019-02" db="EMBL/GenBank/DDBJ databases">
        <title>Granulicella sibirica sp. nov., a psychrotolerant acidobacterium isolated from an organic soil layer in forested tundra, West Siberia.</title>
        <authorList>
            <person name="Oshkin I.Y."/>
            <person name="Kulichevskaya I.S."/>
            <person name="Rijpstra W.I.C."/>
            <person name="Sinninghe Damste J.S."/>
            <person name="Rakitin A.L."/>
            <person name="Ravin N.V."/>
            <person name="Dedysh S.N."/>
        </authorList>
    </citation>
    <scope>NUCLEOTIDE SEQUENCE [LARGE SCALE GENOMIC DNA]</scope>
    <source>
        <strain evidence="8">AF10</strain>
    </source>
</reference>
<feature type="site" description="Transition state stabilizer" evidence="5">
    <location>
        <position position="246"/>
    </location>
</feature>
<feature type="binding site" evidence="5">
    <location>
        <begin position="333"/>
        <end position="337"/>
    </location>
    <ligand>
        <name>ATP</name>
        <dbReference type="ChEBI" id="CHEBI:30616"/>
    </ligand>
</feature>
<organism evidence="7 8">
    <name type="scientific">Granulicella sibirica</name>
    <dbReference type="NCBI Taxonomy" id="2479048"/>
    <lineage>
        <taxon>Bacteria</taxon>
        <taxon>Pseudomonadati</taxon>
        <taxon>Acidobacteriota</taxon>
        <taxon>Terriglobia</taxon>
        <taxon>Terriglobales</taxon>
        <taxon>Acidobacteriaceae</taxon>
        <taxon>Granulicella</taxon>
    </lineage>
</organism>
<dbReference type="PRINTS" id="PR00471">
    <property type="entry name" value="ACETATEKNASE"/>
</dbReference>
<dbReference type="Gene3D" id="3.30.420.40">
    <property type="match status" value="2"/>
</dbReference>
<feature type="site" description="Transition state stabilizer" evidence="5">
    <location>
        <position position="185"/>
    </location>
</feature>
<gene>
    <name evidence="5" type="primary">ackA</name>
    <name evidence="7" type="ORF">GRAN_1217</name>
</gene>
<dbReference type="GO" id="GO:0005737">
    <property type="term" value="C:cytoplasm"/>
    <property type="evidence" value="ECO:0007669"/>
    <property type="project" value="UniProtKB-SubCell"/>
</dbReference>
<evidence type="ECO:0000256" key="4">
    <source>
        <dbReference type="ARBA" id="ARBA00022840"/>
    </source>
</evidence>
<dbReference type="Proteomes" id="UP000289437">
    <property type="component" value="Unassembled WGS sequence"/>
</dbReference>
<protein>
    <recommendedName>
        <fullName evidence="5">Acetate kinase</fullName>
        <ecNumber evidence="5">2.7.2.1</ecNumber>
    </recommendedName>
    <alternativeName>
        <fullName evidence="5">Acetokinase</fullName>
    </alternativeName>
</protein>
<keyword evidence="5" id="KW-0479">Metal-binding</keyword>
<dbReference type="NCBIfam" id="TIGR00016">
    <property type="entry name" value="ackA"/>
    <property type="match status" value="1"/>
</dbReference>
<comment type="similarity">
    <text evidence="5 6">Belongs to the acetokinase family.</text>
</comment>
<dbReference type="GO" id="GO:0005524">
    <property type="term" value="F:ATP binding"/>
    <property type="evidence" value="ECO:0007669"/>
    <property type="project" value="UniProtKB-KW"/>
</dbReference>
<evidence type="ECO:0000256" key="1">
    <source>
        <dbReference type="ARBA" id="ARBA00022679"/>
    </source>
</evidence>
<feature type="binding site" evidence="5">
    <location>
        <position position="15"/>
    </location>
    <ligand>
        <name>ATP</name>
        <dbReference type="ChEBI" id="CHEBI:30616"/>
    </ligand>
</feature>
<comment type="caution">
    <text evidence="5">Lacks conserved residue(s) required for the propagation of feature annotation.</text>
</comment>
<dbReference type="EC" id="2.7.2.1" evidence="5"/>
<feature type="active site" description="Proton donor/acceptor" evidence="5">
    <location>
        <position position="153"/>
    </location>
</feature>
<evidence type="ECO:0000256" key="6">
    <source>
        <dbReference type="RuleBase" id="RU003835"/>
    </source>
</evidence>
<evidence type="ECO:0000256" key="3">
    <source>
        <dbReference type="ARBA" id="ARBA00022777"/>
    </source>
</evidence>
<dbReference type="PANTHER" id="PTHR21060">
    <property type="entry name" value="ACETATE KINASE"/>
    <property type="match status" value="1"/>
</dbReference>
<dbReference type="PIRSF" id="PIRSF000722">
    <property type="entry name" value="Acetate_prop_kin"/>
    <property type="match status" value="1"/>
</dbReference>
<evidence type="ECO:0000313" key="8">
    <source>
        <dbReference type="Proteomes" id="UP000289437"/>
    </source>
</evidence>
<feature type="binding site" evidence="5">
    <location>
        <position position="8"/>
    </location>
    <ligand>
        <name>Mg(2+)</name>
        <dbReference type="ChEBI" id="CHEBI:18420"/>
    </ligand>
</feature>
<name>A0A4Q0T3N7_9BACT</name>
<keyword evidence="2 5" id="KW-0547">Nucleotide-binding</keyword>
<dbReference type="HAMAP" id="MF_00020">
    <property type="entry name" value="Acetate_kinase"/>
    <property type="match status" value="1"/>
</dbReference>
<keyword evidence="5" id="KW-0460">Magnesium</keyword>
<feature type="binding site" evidence="5">
    <location>
        <position position="96"/>
    </location>
    <ligand>
        <name>substrate</name>
    </ligand>
</feature>
<accession>A0A4Q0T3N7</accession>
<comment type="function">
    <text evidence="5">Catalyzes the formation of acetyl phosphate from acetate and ATP. Can also catalyze the reverse reaction.</text>
</comment>
<keyword evidence="5" id="KW-0963">Cytoplasm</keyword>
<dbReference type="GO" id="GO:0006083">
    <property type="term" value="P:acetate metabolic process"/>
    <property type="evidence" value="ECO:0007669"/>
    <property type="project" value="TreeGrafter"/>
</dbReference>
<dbReference type="PANTHER" id="PTHR21060:SF15">
    <property type="entry name" value="ACETATE KINASE-RELATED"/>
    <property type="match status" value="1"/>
</dbReference>
<dbReference type="InterPro" id="IPR000890">
    <property type="entry name" value="Aliphatic_acid_kin_short-chain"/>
</dbReference>
<dbReference type="GO" id="GO:0006085">
    <property type="term" value="P:acetyl-CoA biosynthetic process"/>
    <property type="evidence" value="ECO:0007669"/>
    <property type="project" value="UniProtKB-UniRule"/>
</dbReference>
<comment type="subcellular location">
    <subcellularLocation>
        <location evidence="5">Cytoplasm</location>
    </subcellularLocation>
</comment>
<feature type="binding site" evidence="5">
    <location>
        <position position="387"/>
    </location>
    <ligand>
        <name>Mg(2+)</name>
        <dbReference type="ChEBI" id="CHEBI:18420"/>
    </ligand>
</feature>
<dbReference type="UniPathway" id="UPA00340">
    <property type="reaction ID" value="UER00458"/>
</dbReference>
<comment type="caution">
    <text evidence="7">The sequence shown here is derived from an EMBL/GenBank/DDBJ whole genome shotgun (WGS) entry which is preliminary data.</text>
</comment>
<dbReference type="EMBL" id="RDSM01000001">
    <property type="protein sequence ID" value="RXH57907.1"/>
    <property type="molecule type" value="Genomic_DNA"/>
</dbReference>
<comment type="cofactor">
    <cofactor evidence="5">
        <name>Mg(2+)</name>
        <dbReference type="ChEBI" id="CHEBI:18420"/>
    </cofactor>
    <cofactor evidence="5">
        <name>Mn(2+)</name>
        <dbReference type="ChEBI" id="CHEBI:29035"/>
    </cofactor>
    <text evidence="5">Mg(2+). Can also accept Mn(2+).</text>
</comment>